<evidence type="ECO:0000313" key="3">
    <source>
        <dbReference type="Proteomes" id="UP000676310"/>
    </source>
</evidence>
<comment type="caution">
    <text evidence="2">The sequence shown here is derived from an EMBL/GenBank/DDBJ whole genome shotgun (WGS) entry which is preliminary data.</text>
</comment>
<sequence length="106" mass="11448">MASAAAEWDTVGTFLTLGYIIVDKHAPKMARFVVRMRQGAGRESISDAEQGTANEELQTVLSNTGVNITARVVTQAQLDAMTAQTRLVPLPDEQPGDIDLDEFTLA</sequence>
<dbReference type="RefSeq" id="XP_043168515.1">
    <property type="nucleotide sequence ID" value="XM_043312580.1"/>
</dbReference>
<gene>
    <name evidence="2" type="ORF">ALTATR162_LOCUS4964</name>
</gene>
<reference evidence="2" key="1">
    <citation type="submission" date="2021-05" db="EMBL/GenBank/DDBJ databases">
        <authorList>
            <person name="Stam R."/>
        </authorList>
    </citation>
    <scope>NUCLEOTIDE SEQUENCE</scope>
    <source>
        <strain evidence="2">CS162</strain>
    </source>
</reference>
<evidence type="ECO:0000313" key="2">
    <source>
        <dbReference type="EMBL" id="CAG5157172.1"/>
    </source>
</evidence>
<keyword evidence="3" id="KW-1185">Reference proteome</keyword>
<organism evidence="2 3">
    <name type="scientific">Alternaria atra</name>
    <dbReference type="NCBI Taxonomy" id="119953"/>
    <lineage>
        <taxon>Eukaryota</taxon>
        <taxon>Fungi</taxon>
        <taxon>Dikarya</taxon>
        <taxon>Ascomycota</taxon>
        <taxon>Pezizomycotina</taxon>
        <taxon>Dothideomycetes</taxon>
        <taxon>Pleosporomycetidae</taxon>
        <taxon>Pleosporales</taxon>
        <taxon>Pleosporineae</taxon>
        <taxon>Pleosporaceae</taxon>
        <taxon>Alternaria</taxon>
        <taxon>Alternaria sect. Ulocladioides</taxon>
    </lineage>
</organism>
<protein>
    <submittedName>
        <fullName evidence="2">Uncharacterized protein</fullName>
    </submittedName>
</protein>
<proteinExistence type="predicted"/>
<evidence type="ECO:0000256" key="1">
    <source>
        <dbReference type="SAM" id="MobiDB-lite"/>
    </source>
</evidence>
<accession>A0A8J2I409</accession>
<dbReference type="EMBL" id="CAJRGZ010000017">
    <property type="protein sequence ID" value="CAG5157172.1"/>
    <property type="molecule type" value="Genomic_DNA"/>
</dbReference>
<dbReference type="GeneID" id="67016689"/>
<feature type="region of interest" description="Disordered" evidence="1">
    <location>
        <begin position="87"/>
        <end position="106"/>
    </location>
</feature>
<dbReference type="Proteomes" id="UP000676310">
    <property type="component" value="Unassembled WGS sequence"/>
</dbReference>
<dbReference type="AlphaFoldDB" id="A0A8J2I409"/>
<feature type="compositionally biased region" description="Acidic residues" evidence="1">
    <location>
        <begin position="94"/>
        <end position="106"/>
    </location>
</feature>
<name>A0A8J2I409_9PLEO</name>